<accession>A0A4E0QQN8</accession>
<dbReference type="AlphaFoldDB" id="A0A4E0QQN8"/>
<sequence>MDPKHLTDDDIASIIAHASNVIVLNTGASVDIDDDILSTACVHLATSMVLQKMKFTGELAAQIKLGNESQSNSIDIDITRHEQLAEKYMKKFRYATTGFSILYGRAGVKVVNNEE</sequence>
<evidence type="ECO:0000313" key="2">
    <source>
        <dbReference type="Proteomes" id="UP000297295"/>
    </source>
</evidence>
<dbReference type="Proteomes" id="UP000297295">
    <property type="component" value="Unassembled WGS sequence"/>
</dbReference>
<keyword evidence="2" id="KW-1185">Reference proteome</keyword>
<gene>
    <name evidence="1" type="ORF">CUN85_09885</name>
</gene>
<name>A0A4E0QQN8_9EURY</name>
<dbReference type="EMBL" id="PGGK01000011">
    <property type="protein sequence ID" value="TGC08123.1"/>
    <property type="molecule type" value="Genomic_DNA"/>
</dbReference>
<evidence type="ECO:0000313" key="1">
    <source>
        <dbReference type="EMBL" id="TGC08123.1"/>
    </source>
</evidence>
<proteinExistence type="predicted"/>
<protein>
    <submittedName>
        <fullName evidence="1">Uncharacterized protein</fullName>
    </submittedName>
</protein>
<organism evidence="1 2">
    <name type="scientific">Methanolobus halotolerans</name>
    <dbReference type="NCBI Taxonomy" id="2052935"/>
    <lineage>
        <taxon>Archaea</taxon>
        <taxon>Methanobacteriati</taxon>
        <taxon>Methanobacteriota</taxon>
        <taxon>Stenosarchaea group</taxon>
        <taxon>Methanomicrobia</taxon>
        <taxon>Methanosarcinales</taxon>
        <taxon>Methanosarcinaceae</taxon>
        <taxon>Methanolobus</taxon>
    </lineage>
</organism>
<comment type="caution">
    <text evidence="1">The sequence shown here is derived from an EMBL/GenBank/DDBJ whole genome shotgun (WGS) entry which is preliminary data.</text>
</comment>
<reference evidence="1 2" key="1">
    <citation type="submission" date="2017-11" db="EMBL/GenBank/DDBJ databases">
        <title>Isolation and Characterization of Methanogenic Archaea from Saline Meromictic Lake at Siberia.</title>
        <authorList>
            <person name="Shen Y."/>
            <person name="Huang H.-H."/>
            <person name="Lai M.-C."/>
            <person name="Chen S.-C."/>
        </authorList>
    </citation>
    <scope>NUCLEOTIDE SEQUENCE [LARGE SCALE GENOMIC DNA]</scope>
    <source>
        <strain evidence="1 2">SY-01</strain>
    </source>
</reference>